<proteinExistence type="inferred from homology"/>
<dbReference type="FunFam" id="3.40.47.10:FF:000028">
    <property type="entry name" value="3-ketoacyl-CoA synthase"/>
    <property type="match status" value="1"/>
</dbReference>
<dbReference type="CDD" id="cd00831">
    <property type="entry name" value="CHS_like"/>
    <property type="match status" value="1"/>
</dbReference>
<comment type="subcellular location">
    <subcellularLocation>
        <location evidence="1">Membrane</location>
    </subcellularLocation>
</comment>
<dbReference type="InterPro" id="IPR013601">
    <property type="entry name" value="FAE1_typ3_polyketide_synth"/>
</dbReference>
<keyword evidence="4 10" id="KW-0808">Transferase</keyword>
<dbReference type="GO" id="GO:0006633">
    <property type="term" value="P:fatty acid biosynthetic process"/>
    <property type="evidence" value="ECO:0007669"/>
    <property type="project" value="UniProtKB-UniPathway"/>
</dbReference>
<dbReference type="AlphaFoldDB" id="A0A4Y7IND0"/>
<evidence type="ECO:0000256" key="5">
    <source>
        <dbReference type="ARBA" id="ARBA00022692"/>
    </source>
</evidence>
<keyword evidence="8 10" id="KW-0012">Acyltransferase</keyword>
<sequence length="481" mass="54010">MADILSTVLSSHYVTEFFILIKLNLSYILLCLVLAMFLAKLYSMVKRRNIYLADFASYKPTDELKCSHEIFLEHSGLLGIFSEESLAFQRTILEKSGLGQSTYFPEAMWELPPNPCMDKARIEIETVLFGAIDEVLNKTGIKPSEIGILVVNSSLFNPTPSLCSMIINHYKLKSDIVSYNLGGMGCSAGLISVDLAKRLLQVHPDSCALVVSTENITLNWYWGNKRSMLVSNCLFRMGAGAVLLSNRTSDRSRAKYQLIHTIRTHKGNEDRGYKCAYQEEDNTGSVGVTLSKDLTSVAEEALKSNLTTLGPLVLPIAEKVKFVVNYISRKWLLMEVKPYVPDFKLAFDHFCIHAGGRGVLDKVERSLNLTEWHLEPSRMSLYRFGNTSSSSLWYELAYSEAKGRIKKGDKVCQIAFGSGFKCNSAVWHALKTVDPATLKSADRRSIKNAWIDEIDSFLLICQRLDLFNGCIVLMNIIIMQL</sequence>
<evidence type="ECO:0000313" key="14">
    <source>
        <dbReference type="EMBL" id="RZC48988.1"/>
    </source>
</evidence>
<dbReference type="SUPFAM" id="SSF53901">
    <property type="entry name" value="Thiolase-like"/>
    <property type="match status" value="2"/>
</dbReference>
<dbReference type="Proteomes" id="UP000316621">
    <property type="component" value="Chromosome 2"/>
</dbReference>
<comment type="pathway">
    <text evidence="2 10">Lipid metabolism; fatty acid biosynthesis.</text>
</comment>
<organism evidence="14 15">
    <name type="scientific">Papaver somniferum</name>
    <name type="common">Opium poppy</name>
    <dbReference type="NCBI Taxonomy" id="3469"/>
    <lineage>
        <taxon>Eukaryota</taxon>
        <taxon>Viridiplantae</taxon>
        <taxon>Streptophyta</taxon>
        <taxon>Embryophyta</taxon>
        <taxon>Tracheophyta</taxon>
        <taxon>Spermatophyta</taxon>
        <taxon>Magnoliopsida</taxon>
        <taxon>Ranunculales</taxon>
        <taxon>Papaveraceae</taxon>
        <taxon>Papaveroideae</taxon>
        <taxon>Papaver</taxon>
    </lineage>
</organism>
<evidence type="ECO:0000256" key="6">
    <source>
        <dbReference type="ARBA" id="ARBA00022989"/>
    </source>
</evidence>
<comment type="catalytic activity">
    <reaction evidence="9">
        <text>a very-long-chain acyl-CoA + malonyl-CoA + H(+) = a very-long-chain 3-oxoacyl-CoA + CO2 + CoA</text>
        <dbReference type="Rhea" id="RHEA:32727"/>
        <dbReference type="ChEBI" id="CHEBI:15378"/>
        <dbReference type="ChEBI" id="CHEBI:16526"/>
        <dbReference type="ChEBI" id="CHEBI:57287"/>
        <dbReference type="ChEBI" id="CHEBI:57384"/>
        <dbReference type="ChEBI" id="CHEBI:90725"/>
        <dbReference type="ChEBI" id="CHEBI:90736"/>
        <dbReference type="EC" id="2.3.1.199"/>
    </reaction>
</comment>
<dbReference type="OMA" id="TNPWADE"/>
<keyword evidence="6 11" id="KW-1133">Transmembrane helix</keyword>
<dbReference type="STRING" id="3469.A0A4Y7IND0"/>
<dbReference type="Pfam" id="PF08541">
    <property type="entry name" value="ACP_syn_III_C"/>
    <property type="match status" value="1"/>
</dbReference>
<dbReference type="Gene3D" id="3.40.47.10">
    <property type="match status" value="1"/>
</dbReference>
<evidence type="ECO:0000256" key="3">
    <source>
        <dbReference type="ARBA" id="ARBA00005531"/>
    </source>
</evidence>
<keyword evidence="5 11" id="KW-0812">Transmembrane</keyword>
<evidence type="ECO:0000256" key="11">
    <source>
        <dbReference type="SAM" id="Phobius"/>
    </source>
</evidence>
<dbReference type="UniPathway" id="UPA00094"/>
<dbReference type="PANTHER" id="PTHR31561">
    <property type="entry name" value="3-KETOACYL-COA SYNTHASE"/>
    <property type="match status" value="1"/>
</dbReference>
<evidence type="ECO:0000256" key="1">
    <source>
        <dbReference type="ARBA" id="ARBA00004370"/>
    </source>
</evidence>
<dbReference type="GO" id="GO:0009922">
    <property type="term" value="F:fatty acid elongase activity"/>
    <property type="evidence" value="ECO:0007669"/>
    <property type="project" value="UniProtKB-EC"/>
</dbReference>
<keyword evidence="15" id="KW-1185">Reference proteome</keyword>
<dbReference type="InterPro" id="IPR013747">
    <property type="entry name" value="ACP_syn_III_C"/>
</dbReference>
<evidence type="ECO:0000256" key="9">
    <source>
        <dbReference type="ARBA" id="ARBA00047375"/>
    </source>
</evidence>
<reference evidence="14 15" key="1">
    <citation type="journal article" date="2018" name="Science">
        <title>The opium poppy genome and morphinan production.</title>
        <authorList>
            <person name="Guo L."/>
            <person name="Winzer T."/>
            <person name="Yang X."/>
            <person name="Li Y."/>
            <person name="Ning Z."/>
            <person name="He Z."/>
            <person name="Teodor R."/>
            <person name="Lu Y."/>
            <person name="Bowser T.A."/>
            <person name="Graham I.A."/>
            <person name="Ye K."/>
        </authorList>
    </citation>
    <scope>NUCLEOTIDE SEQUENCE [LARGE SCALE GENOMIC DNA]</scope>
    <source>
        <strain evidence="15">cv. HN1</strain>
        <tissue evidence="14">Leaves</tissue>
    </source>
</reference>
<gene>
    <name evidence="14" type="ORF">C5167_017415</name>
</gene>
<dbReference type="InterPro" id="IPR012392">
    <property type="entry name" value="3-ktacl-CoA_syn"/>
</dbReference>
<evidence type="ECO:0000256" key="8">
    <source>
        <dbReference type="ARBA" id="ARBA00023315"/>
    </source>
</evidence>
<dbReference type="EC" id="2.3.1.-" evidence="10"/>
<comment type="similarity">
    <text evidence="3 10">Belongs to the thiolase-like superfamily. Chalcone/stilbene synthases family.</text>
</comment>
<feature type="transmembrane region" description="Helical" evidence="11">
    <location>
        <begin position="17"/>
        <end position="39"/>
    </location>
</feature>
<protein>
    <recommendedName>
        <fullName evidence="10">3-ketoacyl-CoA synthase</fullName>
        <ecNumber evidence="10">2.3.1.-</ecNumber>
    </recommendedName>
</protein>
<dbReference type="InterPro" id="IPR016039">
    <property type="entry name" value="Thiolase-like"/>
</dbReference>
<feature type="domain" description="Beta-ketoacyl-[acyl-carrier-protein] synthase III C-terminal" evidence="13">
    <location>
        <begin position="348"/>
        <end position="427"/>
    </location>
</feature>
<evidence type="ECO:0000313" key="15">
    <source>
        <dbReference type="Proteomes" id="UP000316621"/>
    </source>
</evidence>
<evidence type="ECO:0000259" key="12">
    <source>
        <dbReference type="Pfam" id="PF08392"/>
    </source>
</evidence>
<evidence type="ECO:0000256" key="2">
    <source>
        <dbReference type="ARBA" id="ARBA00005194"/>
    </source>
</evidence>
<name>A0A4Y7IND0_PAPSO</name>
<accession>A0A4Y7IND0</accession>
<evidence type="ECO:0000256" key="4">
    <source>
        <dbReference type="ARBA" id="ARBA00022679"/>
    </source>
</evidence>
<dbReference type="Pfam" id="PF08392">
    <property type="entry name" value="FAE1_CUT1_RppA"/>
    <property type="match status" value="1"/>
</dbReference>
<keyword evidence="7 11" id="KW-0472">Membrane</keyword>
<evidence type="ECO:0000259" key="13">
    <source>
        <dbReference type="Pfam" id="PF08541"/>
    </source>
</evidence>
<dbReference type="Gramene" id="RZC48988">
    <property type="protein sequence ID" value="RZC48988"/>
    <property type="gene ID" value="C5167_017415"/>
</dbReference>
<dbReference type="EMBL" id="CM010716">
    <property type="protein sequence ID" value="RZC48988.1"/>
    <property type="molecule type" value="Genomic_DNA"/>
</dbReference>
<dbReference type="PIRSF" id="PIRSF036417">
    <property type="entry name" value="3-ktacl-CoA_syn"/>
    <property type="match status" value="1"/>
</dbReference>
<dbReference type="GO" id="GO:0016020">
    <property type="term" value="C:membrane"/>
    <property type="evidence" value="ECO:0007669"/>
    <property type="project" value="UniProtKB-SubCell"/>
</dbReference>
<feature type="domain" description="FAE" evidence="12">
    <location>
        <begin position="43"/>
        <end position="331"/>
    </location>
</feature>
<evidence type="ECO:0000256" key="7">
    <source>
        <dbReference type="ARBA" id="ARBA00023136"/>
    </source>
</evidence>
<evidence type="ECO:0000256" key="10">
    <source>
        <dbReference type="PIRNR" id="PIRNR036417"/>
    </source>
</evidence>